<organism evidence="2 3">
    <name type="scientific">Methanonatronarchaeum thermophilum</name>
    <dbReference type="NCBI Taxonomy" id="1927129"/>
    <lineage>
        <taxon>Archaea</taxon>
        <taxon>Methanobacteriati</taxon>
        <taxon>Methanobacteriota</taxon>
        <taxon>Methanonatronarchaeia</taxon>
        <taxon>Methanonatronarchaeales</taxon>
        <taxon>Methanonatronarchaeaceae</taxon>
        <taxon>Methanonatronarchaeum</taxon>
    </lineage>
</organism>
<dbReference type="GO" id="GO:0030643">
    <property type="term" value="P:intracellular phosphate ion homeostasis"/>
    <property type="evidence" value="ECO:0007669"/>
    <property type="project" value="InterPro"/>
</dbReference>
<gene>
    <name evidence="2" type="ORF">AMET1_0650</name>
</gene>
<dbReference type="Proteomes" id="UP000195137">
    <property type="component" value="Unassembled WGS sequence"/>
</dbReference>
<proteinExistence type="predicted"/>
<dbReference type="OrthoDB" id="40991at2157"/>
<dbReference type="SUPFAM" id="SSF109755">
    <property type="entry name" value="PhoU-like"/>
    <property type="match status" value="1"/>
</dbReference>
<dbReference type="EMBL" id="MRZU01000003">
    <property type="protein sequence ID" value="OUJ18999.1"/>
    <property type="molecule type" value="Genomic_DNA"/>
</dbReference>
<sequence length="342" mass="39690">MESRKIYKSGGSTYVMSLPKKWIKEFEIEEGDTVLLSKSESAINIYTETGGTASKHIKIDTKEIPTPNGLLRTVIAAYLMGAETIIIKLNEKTKVEFKKKLEKAINNLIGIELVEDIGDKITLEVFIDYKRMGAIKVLNRIHNTMDSMLHDLEKGISLNDKEMIKDALMREAEVDRLYFLVVRELNYATTYQAIHEEIEIKSPRDVISYYAIVKSFERASDHIEDICRVYLQIMKGDDKTQISEKIVELSKMLRKLLNKAWETRTNTQLNNYEEVFNEIKQFQKRHKEIHTKLFTDLENPSLVRKYTDIMISLSRIAQYISDMTENEININIKNFATTKTNN</sequence>
<feature type="domain" description="SpoVT-AbrB" evidence="1">
    <location>
        <begin position="8"/>
        <end position="53"/>
    </location>
</feature>
<dbReference type="GO" id="GO:0003677">
    <property type="term" value="F:DNA binding"/>
    <property type="evidence" value="ECO:0007669"/>
    <property type="project" value="InterPro"/>
</dbReference>
<dbReference type="InterPro" id="IPR038078">
    <property type="entry name" value="PhoU-like_sf"/>
</dbReference>
<accession>A0A1Y3GC54</accession>
<dbReference type="AlphaFoldDB" id="A0A1Y3GC54"/>
<keyword evidence="3" id="KW-1185">Reference proteome</keyword>
<name>A0A1Y3GC54_9EURY</name>
<dbReference type="Pfam" id="PF01895">
    <property type="entry name" value="PhoU"/>
    <property type="match status" value="1"/>
</dbReference>
<dbReference type="Gene3D" id="1.20.58.220">
    <property type="entry name" value="Phosphate transport system protein phou homolog 2, domain 2"/>
    <property type="match status" value="1"/>
</dbReference>
<dbReference type="PANTHER" id="PTHR42930:SF2">
    <property type="entry name" value="PHOU DOMAIN-CONTAINING PROTEIN"/>
    <property type="match status" value="1"/>
</dbReference>
<dbReference type="InterPro" id="IPR026022">
    <property type="entry name" value="PhoU_dom"/>
</dbReference>
<evidence type="ECO:0000259" key="1">
    <source>
        <dbReference type="SMART" id="SM00966"/>
    </source>
</evidence>
<dbReference type="RefSeq" id="WP_086637049.1">
    <property type="nucleotide sequence ID" value="NZ_MRZU01000003.1"/>
</dbReference>
<reference evidence="2 3" key="1">
    <citation type="submission" date="2016-12" db="EMBL/GenBank/DDBJ databases">
        <title>Discovery of methanogenic haloarchaea.</title>
        <authorList>
            <person name="Sorokin D.Y."/>
            <person name="Makarova K.S."/>
            <person name="Abbas B."/>
            <person name="Ferrer M."/>
            <person name="Golyshin P.N."/>
        </authorList>
    </citation>
    <scope>NUCLEOTIDE SEQUENCE [LARGE SCALE GENOMIC DNA]</scope>
    <source>
        <strain evidence="2">AMET1</strain>
    </source>
</reference>
<protein>
    <submittedName>
        <fullName evidence="2">Phosphate uptake regulator PhoU</fullName>
    </submittedName>
</protein>
<dbReference type="PANTHER" id="PTHR42930">
    <property type="entry name" value="PHOSPHATE-SPECIFIC TRANSPORT SYSTEM ACCESSORY PROTEIN PHOU"/>
    <property type="match status" value="1"/>
</dbReference>
<dbReference type="SMART" id="SM00966">
    <property type="entry name" value="SpoVT_AbrB"/>
    <property type="match status" value="1"/>
</dbReference>
<comment type="caution">
    <text evidence="2">The sequence shown here is derived from an EMBL/GenBank/DDBJ whole genome shotgun (WGS) entry which is preliminary data.</text>
</comment>
<dbReference type="Pfam" id="PF04014">
    <property type="entry name" value="MazE_antitoxin"/>
    <property type="match status" value="1"/>
</dbReference>
<dbReference type="GO" id="GO:0045936">
    <property type="term" value="P:negative regulation of phosphate metabolic process"/>
    <property type="evidence" value="ECO:0007669"/>
    <property type="project" value="InterPro"/>
</dbReference>
<dbReference type="InterPro" id="IPR028366">
    <property type="entry name" value="PhoU"/>
</dbReference>
<evidence type="ECO:0000313" key="3">
    <source>
        <dbReference type="Proteomes" id="UP000195137"/>
    </source>
</evidence>
<dbReference type="InterPro" id="IPR007159">
    <property type="entry name" value="SpoVT-AbrB_dom"/>
</dbReference>
<evidence type="ECO:0000313" key="2">
    <source>
        <dbReference type="EMBL" id="OUJ18999.1"/>
    </source>
</evidence>